<evidence type="ECO:0000313" key="3">
    <source>
        <dbReference type="Proteomes" id="UP000799423"/>
    </source>
</evidence>
<dbReference type="Proteomes" id="UP000799423">
    <property type="component" value="Unassembled WGS sequence"/>
</dbReference>
<gene>
    <name evidence="2" type="ORF">T440DRAFT_515255</name>
</gene>
<organism evidence="2 3">
    <name type="scientific">Plenodomus tracheiphilus IPT5</name>
    <dbReference type="NCBI Taxonomy" id="1408161"/>
    <lineage>
        <taxon>Eukaryota</taxon>
        <taxon>Fungi</taxon>
        <taxon>Dikarya</taxon>
        <taxon>Ascomycota</taxon>
        <taxon>Pezizomycotina</taxon>
        <taxon>Dothideomycetes</taxon>
        <taxon>Pleosporomycetidae</taxon>
        <taxon>Pleosporales</taxon>
        <taxon>Pleosporineae</taxon>
        <taxon>Leptosphaeriaceae</taxon>
        <taxon>Plenodomus</taxon>
    </lineage>
</organism>
<proteinExistence type="predicted"/>
<keyword evidence="3" id="KW-1185">Reference proteome</keyword>
<evidence type="ECO:0000313" key="2">
    <source>
        <dbReference type="EMBL" id="KAF2853766.1"/>
    </source>
</evidence>
<dbReference type="EMBL" id="MU006294">
    <property type="protein sequence ID" value="KAF2853766.1"/>
    <property type="molecule type" value="Genomic_DNA"/>
</dbReference>
<dbReference type="AlphaFoldDB" id="A0A6A7BE43"/>
<name>A0A6A7BE43_9PLEO</name>
<accession>A0A6A7BE43</accession>
<dbReference type="OrthoDB" id="10419000at2759"/>
<protein>
    <submittedName>
        <fullName evidence="2">Uncharacterized protein</fullName>
    </submittedName>
</protein>
<feature type="region of interest" description="Disordered" evidence="1">
    <location>
        <begin position="45"/>
        <end position="67"/>
    </location>
</feature>
<sequence>MNPFFYHSAYIPYRQGYRDVSPPRNAYESPRPGYYPADYRSVSPLGDDDYMRGRSVRPGLGRRMTSTGQMHANLHGIGDLMMREDGIVRGRGRSDW</sequence>
<reference evidence="2" key="1">
    <citation type="submission" date="2020-01" db="EMBL/GenBank/DDBJ databases">
        <authorList>
            <consortium name="DOE Joint Genome Institute"/>
            <person name="Haridas S."/>
            <person name="Albert R."/>
            <person name="Binder M."/>
            <person name="Bloem J."/>
            <person name="Labutti K."/>
            <person name="Salamov A."/>
            <person name="Andreopoulos B."/>
            <person name="Baker S.E."/>
            <person name="Barry K."/>
            <person name="Bills G."/>
            <person name="Bluhm B.H."/>
            <person name="Cannon C."/>
            <person name="Castanera R."/>
            <person name="Culley D.E."/>
            <person name="Daum C."/>
            <person name="Ezra D."/>
            <person name="Gonzalez J.B."/>
            <person name="Henrissat B."/>
            <person name="Kuo A."/>
            <person name="Liang C."/>
            <person name="Lipzen A."/>
            <person name="Lutzoni F."/>
            <person name="Magnuson J."/>
            <person name="Mondo S."/>
            <person name="Nolan M."/>
            <person name="Ohm R."/>
            <person name="Pangilinan J."/>
            <person name="Park H.-J."/>
            <person name="Ramirez L."/>
            <person name="Alfaro M."/>
            <person name="Sun H."/>
            <person name="Tritt A."/>
            <person name="Yoshinaga Y."/>
            <person name="Zwiers L.-H."/>
            <person name="Turgeon B.G."/>
            <person name="Goodwin S.B."/>
            <person name="Spatafora J.W."/>
            <person name="Crous P.W."/>
            <person name="Grigoriev I.V."/>
        </authorList>
    </citation>
    <scope>NUCLEOTIDE SEQUENCE</scope>
    <source>
        <strain evidence="2">IPT5</strain>
    </source>
</reference>
<evidence type="ECO:0000256" key="1">
    <source>
        <dbReference type="SAM" id="MobiDB-lite"/>
    </source>
</evidence>